<dbReference type="Proteomes" id="UP001219525">
    <property type="component" value="Unassembled WGS sequence"/>
</dbReference>
<comment type="caution">
    <text evidence="1">The sequence shown here is derived from an EMBL/GenBank/DDBJ whole genome shotgun (WGS) entry which is preliminary data.</text>
</comment>
<reference evidence="1" key="1">
    <citation type="submission" date="2023-03" db="EMBL/GenBank/DDBJ databases">
        <title>Massive genome expansion in bonnet fungi (Mycena s.s.) driven by repeated elements and novel gene families across ecological guilds.</title>
        <authorList>
            <consortium name="Lawrence Berkeley National Laboratory"/>
            <person name="Harder C.B."/>
            <person name="Miyauchi S."/>
            <person name="Viragh M."/>
            <person name="Kuo A."/>
            <person name="Thoen E."/>
            <person name="Andreopoulos B."/>
            <person name="Lu D."/>
            <person name="Skrede I."/>
            <person name="Drula E."/>
            <person name="Henrissat B."/>
            <person name="Morin E."/>
            <person name="Kohler A."/>
            <person name="Barry K."/>
            <person name="LaButti K."/>
            <person name="Morin E."/>
            <person name="Salamov A."/>
            <person name="Lipzen A."/>
            <person name="Mereny Z."/>
            <person name="Hegedus B."/>
            <person name="Baldrian P."/>
            <person name="Stursova M."/>
            <person name="Weitz H."/>
            <person name="Taylor A."/>
            <person name="Grigoriev I.V."/>
            <person name="Nagy L.G."/>
            <person name="Martin F."/>
            <person name="Kauserud H."/>
        </authorList>
    </citation>
    <scope>NUCLEOTIDE SEQUENCE</scope>
    <source>
        <strain evidence="1">9144</strain>
    </source>
</reference>
<protein>
    <submittedName>
        <fullName evidence="1">Uncharacterized protein</fullName>
    </submittedName>
</protein>
<gene>
    <name evidence="1" type="ORF">GGX14DRAFT_667705</name>
</gene>
<dbReference type="EMBL" id="JARJCW010000077">
    <property type="protein sequence ID" value="KAJ7197539.1"/>
    <property type="molecule type" value="Genomic_DNA"/>
</dbReference>
<proteinExistence type="predicted"/>
<accession>A0AAD6Y9B8</accession>
<dbReference type="AlphaFoldDB" id="A0AAD6Y9B8"/>
<evidence type="ECO:0000313" key="2">
    <source>
        <dbReference type="Proteomes" id="UP001219525"/>
    </source>
</evidence>
<evidence type="ECO:0000313" key="1">
    <source>
        <dbReference type="EMBL" id="KAJ7197539.1"/>
    </source>
</evidence>
<keyword evidence="2" id="KW-1185">Reference proteome</keyword>
<organism evidence="1 2">
    <name type="scientific">Mycena pura</name>
    <dbReference type="NCBI Taxonomy" id="153505"/>
    <lineage>
        <taxon>Eukaryota</taxon>
        <taxon>Fungi</taxon>
        <taxon>Dikarya</taxon>
        <taxon>Basidiomycota</taxon>
        <taxon>Agaricomycotina</taxon>
        <taxon>Agaricomycetes</taxon>
        <taxon>Agaricomycetidae</taxon>
        <taxon>Agaricales</taxon>
        <taxon>Marasmiineae</taxon>
        <taxon>Mycenaceae</taxon>
        <taxon>Mycena</taxon>
    </lineage>
</organism>
<name>A0AAD6Y9B8_9AGAR</name>
<sequence>MAPSLQVQTDLHFGRAPRCWIDHVGCLCPLVLPQQYASRGDTRAVRVAAACTCTSTCASTTTTTTTTRRTDLAHTRLVARHIITIERRAAAKRALRARTIEMVKQGTVTRREACVGENSGSADAKAKEHRRRVREVQHRIRGCLCELRLVDDEVGVVGGTLGDEDDDERREAEMLYPRGHYVRRTSFVSEPLCASDVIPARTLCAPRKFCFRLDFSSEQLAAMAPVVHPRRLGTGSAAGTSSCMSAAWRRRCKGSRARATPPASAQRAHNEGQCAAARARALPWKPHSMDAPARPDALLPFEVEHPAQQPQGCRCTRSASAPVRIVKQVLKKIQSGGGG</sequence>